<evidence type="ECO:0000313" key="2">
    <source>
        <dbReference type="Proteomes" id="UP000198949"/>
    </source>
</evidence>
<dbReference type="RefSeq" id="WP_091027985.1">
    <property type="nucleotide sequence ID" value="NZ_FNAD01000001.1"/>
</dbReference>
<dbReference type="Proteomes" id="UP000198949">
    <property type="component" value="Unassembled WGS sequence"/>
</dbReference>
<dbReference type="OrthoDB" id="5189481at2"/>
<dbReference type="AlphaFoldDB" id="A0A1G6RNK0"/>
<accession>A0A1G6RNK0</accession>
<proteinExistence type="predicted"/>
<evidence type="ECO:0000313" key="1">
    <source>
        <dbReference type="EMBL" id="SDD06001.1"/>
    </source>
</evidence>
<reference evidence="2" key="1">
    <citation type="submission" date="2016-10" db="EMBL/GenBank/DDBJ databases">
        <authorList>
            <person name="Varghese N."/>
            <person name="Submissions S."/>
        </authorList>
    </citation>
    <scope>NUCLEOTIDE SEQUENCE [LARGE SCALE GENOMIC DNA]</scope>
    <source>
        <strain evidence="2">CGMCC 4.3516</strain>
    </source>
</reference>
<dbReference type="EMBL" id="FNAD01000001">
    <property type="protein sequence ID" value="SDD06001.1"/>
    <property type="molecule type" value="Genomic_DNA"/>
</dbReference>
<sequence length="100" mass="11433">MDGPDETAMPSGYPDPAVLGWVRSEDIESAGIHIRFTVNPGDKIVQMWELVDGRPARWLGNVYRVDAPIPSLYLNYHYEKRFKRLQREALALAGAKFWKS</sequence>
<gene>
    <name evidence="1" type="ORF">SAMN05216270_101573</name>
</gene>
<organism evidence="1 2">
    <name type="scientific">Glycomyces harbinensis</name>
    <dbReference type="NCBI Taxonomy" id="58114"/>
    <lineage>
        <taxon>Bacteria</taxon>
        <taxon>Bacillati</taxon>
        <taxon>Actinomycetota</taxon>
        <taxon>Actinomycetes</taxon>
        <taxon>Glycomycetales</taxon>
        <taxon>Glycomycetaceae</taxon>
        <taxon>Glycomyces</taxon>
    </lineage>
</organism>
<keyword evidence="2" id="KW-1185">Reference proteome</keyword>
<protein>
    <submittedName>
        <fullName evidence="1">Uncharacterized protein</fullName>
    </submittedName>
</protein>
<name>A0A1G6RNK0_9ACTN</name>